<dbReference type="GO" id="GO:0005524">
    <property type="term" value="F:ATP binding"/>
    <property type="evidence" value="ECO:0007669"/>
    <property type="project" value="UniProtKB-UniRule"/>
</dbReference>
<comment type="similarity">
    <text evidence="4">Belongs to the ubiquitin-conjugating enzyme family.</text>
</comment>
<dbReference type="AlphaFoldDB" id="V6LJ23"/>
<gene>
    <name evidence="6" type="ORF">SS50377_15813</name>
    <name evidence="7" type="ORF">SS50377_28692</name>
</gene>
<evidence type="ECO:0000313" key="8">
    <source>
        <dbReference type="Proteomes" id="UP000018208"/>
    </source>
</evidence>
<dbReference type="FunFam" id="3.10.110.10:FF:000141">
    <property type="entry name" value="Ubiquitin-conjugating enzyme E2 8"/>
    <property type="match status" value="1"/>
</dbReference>
<keyword evidence="4" id="KW-0067">ATP-binding</keyword>
<evidence type="ECO:0000256" key="4">
    <source>
        <dbReference type="RuleBase" id="RU362109"/>
    </source>
</evidence>
<dbReference type="InterPro" id="IPR000608">
    <property type="entry name" value="UBC"/>
</dbReference>
<organism evidence="6">
    <name type="scientific">Spironucleus salmonicida</name>
    <dbReference type="NCBI Taxonomy" id="348837"/>
    <lineage>
        <taxon>Eukaryota</taxon>
        <taxon>Metamonada</taxon>
        <taxon>Diplomonadida</taxon>
        <taxon>Hexamitidae</taxon>
        <taxon>Hexamitinae</taxon>
        <taxon>Spironucleus</taxon>
    </lineage>
</organism>
<dbReference type="EMBL" id="AUWU02000009">
    <property type="protein sequence ID" value="KAH0569733.1"/>
    <property type="molecule type" value="Genomic_DNA"/>
</dbReference>
<dbReference type="OrthoDB" id="7851174at2759"/>
<dbReference type="VEuPathDB" id="GiardiaDB:SS50377_28692"/>
<protein>
    <submittedName>
        <fullName evidence="6">Ubiquitin-conjugating enzyme E2</fullName>
    </submittedName>
</protein>
<dbReference type="SMART" id="SM00212">
    <property type="entry name" value="UBCc"/>
    <property type="match status" value="1"/>
</dbReference>
<sequence length="151" mass="16894">MSMNVRRLQKELKELREDPPANCSGGPIGDDLSHWQACIVGPADTPYEGGVFKLALSFPSDYPIKPPRITFDTQILHPNVSTDGAICLDILKKEWSPVFTVSRVLLSICSLLDDPNPNDPLNGDAARMMKSDMPTYEKTVKEWVQKYAKME</sequence>
<dbReference type="PROSITE" id="PS50127">
    <property type="entry name" value="UBC_2"/>
    <property type="match status" value="1"/>
</dbReference>
<evidence type="ECO:0000256" key="1">
    <source>
        <dbReference type="ARBA" id="ARBA00022679"/>
    </source>
</evidence>
<evidence type="ECO:0000256" key="2">
    <source>
        <dbReference type="ARBA" id="ARBA00022786"/>
    </source>
</evidence>
<reference evidence="6 7" key="1">
    <citation type="journal article" date="2014" name="PLoS Genet.">
        <title>The Genome of Spironucleus salmonicida Highlights a Fish Pathogen Adapted to Fluctuating Environments.</title>
        <authorList>
            <person name="Xu F."/>
            <person name="Jerlstrom-Hultqvist J."/>
            <person name="Einarsson E."/>
            <person name="Astvaldsson A."/>
            <person name="Svard S.G."/>
            <person name="Andersson J.O."/>
        </authorList>
    </citation>
    <scope>NUCLEOTIDE SEQUENCE</scope>
    <source>
        <strain evidence="7">ATCC 50377</strain>
    </source>
</reference>
<evidence type="ECO:0000313" key="7">
    <source>
        <dbReference type="EMBL" id="KAH0569733.1"/>
    </source>
</evidence>
<dbReference type="PROSITE" id="PS00183">
    <property type="entry name" value="UBC_1"/>
    <property type="match status" value="1"/>
</dbReference>
<evidence type="ECO:0000259" key="5">
    <source>
        <dbReference type="PROSITE" id="PS50127"/>
    </source>
</evidence>
<dbReference type="Pfam" id="PF00179">
    <property type="entry name" value="UQ_con"/>
    <property type="match status" value="1"/>
</dbReference>
<keyword evidence="1" id="KW-0808">Transferase</keyword>
<proteinExistence type="inferred from homology"/>
<dbReference type="PANTHER" id="PTHR24067">
    <property type="entry name" value="UBIQUITIN-CONJUGATING ENZYME E2"/>
    <property type="match status" value="1"/>
</dbReference>
<feature type="domain" description="UBC core" evidence="5">
    <location>
        <begin position="3"/>
        <end position="149"/>
    </location>
</feature>
<dbReference type="Gene3D" id="3.10.110.10">
    <property type="entry name" value="Ubiquitin Conjugating Enzyme"/>
    <property type="match status" value="1"/>
</dbReference>
<dbReference type="EMBL" id="KI546118">
    <property type="protein sequence ID" value="EST44343.1"/>
    <property type="molecule type" value="Genomic_DNA"/>
</dbReference>
<name>V6LJ23_9EUKA</name>
<accession>V6LJ23</accession>
<dbReference type="InterPro" id="IPR016135">
    <property type="entry name" value="UBQ-conjugating_enzyme/RWD"/>
</dbReference>
<evidence type="ECO:0000313" key="6">
    <source>
        <dbReference type="EMBL" id="EST44343.1"/>
    </source>
</evidence>
<keyword evidence="8" id="KW-1185">Reference proteome</keyword>
<reference evidence="7" key="2">
    <citation type="submission" date="2020-12" db="EMBL/GenBank/DDBJ databases">
        <title>New Spironucleus salmonicida genome in near-complete chromosomes.</title>
        <authorList>
            <person name="Xu F."/>
            <person name="Kurt Z."/>
            <person name="Jimenez-Gonzalez A."/>
            <person name="Astvaldsson A."/>
            <person name="Andersson J.O."/>
            <person name="Svard S.G."/>
        </authorList>
    </citation>
    <scope>NUCLEOTIDE SEQUENCE</scope>
    <source>
        <strain evidence="7">ATCC 50377</strain>
    </source>
</reference>
<feature type="active site" description="Glycyl thioester intermediate" evidence="3">
    <location>
        <position position="87"/>
    </location>
</feature>
<evidence type="ECO:0000256" key="3">
    <source>
        <dbReference type="PROSITE-ProRule" id="PRU10133"/>
    </source>
</evidence>
<dbReference type="InterPro" id="IPR023313">
    <property type="entry name" value="UBQ-conjugating_AS"/>
</dbReference>
<dbReference type="SUPFAM" id="SSF54495">
    <property type="entry name" value="UBC-like"/>
    <property type="match status" value="1"/>
</dbReference>
<keyword evidence="2 4" id="KW-0833">Ubl conjugation pathway</keyword>
<dbReference type="GO" id="GO:0016740">
    <property type="term" value="F:transferase activity"/>
    <property type="evidence" value="ECO:0007669"/>
    <property type="project" value="UniProtKB-KW"/>
</dbReference>
<keyword evidence="4" id="KW-0547">Nucleotide-binding</keyword>
<dbReference type="Proteomes" id="UP000018208">
    <property type="component" value="Unassembled WGS sequence"/>
</dbReference>
<dbReference type="InterPro" id="IPR050113">
    <property type="entry name" value="Ub_conjugating_enzyme"/>
</dbReference>